<dbReference type="GeneID" id="63809975"/>
<dbReference type="InterPro" id="IPR018828">
    <property type="entry name" value="RRG7"/>
</dbReference>
<dbReference type="PANTHER" id="PTHR28133:SF1">
    <property type="entry name" value="REQUIRED FOR RESPIRATORY GROWTH PROTEIN 7, MITOCHONDRIAL"/>
    <property type="match status" value="1"/>
</dbReference>
<dbReference type="AlphaFoldDB" id="A0A2T5LTI8"/>
<dbReference type="EMBL" id="MSFN02000006">
    <property type="protein sequence ID" value="PTU19591.1"/>
    <property type="molecule type" value="Genomic_DNA"/>
</dbReference>
<dbReference type="Pfam" id="PF10356">
    <property type="entry name" value="RRG7"/>
    <property type="match status" value="2"/>
</dbReference>
<name>A0A2T5LTI8_9EURO</name>
<dbReference type="Proteomes" id="UP000244073">
    <property type="component" value="Unassembled WGS sequence"/>
</dbReference>
<dbReference type="PANTHER" id="PTHR28133">
    <property type="entry name" value="REQUIRED FOR RESPIRATORY GROWTH PROTEIN 7, MITOCHONDRIAL"/>
    <property type="match status" value="1"/>
</dbReference>
<dbReference type="SUPFAM" id="SSF52980">
    <property type="entry name" value="Restriction endonuclease-like"/>
    <property type="match status" value="1"/>
</dbReference>
<proteinExistence type="predicted"/>
<comment type="subcellular location">
    <subcellularLocation>
        <location evidence="1">Mitochondrion</location>
    </subcellularLocation>
</comment>
<feature type="non-terminal residue" evidence="3">
    <location>
        <position position="257"/>
    </location>
</feature>
<feature type="non-terminal residue" evidence="3">
    <location>
        <position position="1"/>
    </location>
</feature>
<evidence type="ECO:0000256" key="2">
    <source>
        <dbReference type="ARBA" id="ARBA00023128"/>
    </source>
</evidence>
<keyword evidence="2" id="KW-0496">Mitochondrion</keyword>
<comment type="caution">
    <text evidence="3">The sequence shown here is derived from an EMBL/GenBank/DDBJ whole genome shotgun (WGS) entry which is preliminary data.</text>
</comment>
<evidence type="ECO:0008006" key="5">
    <source>
        <dbReference type="Google" id="ProtNLM"/>
    </source>
</evidence>
<protein>
    <recommendedName>
        <fullName evidence="5">Restriction endonuclease type IV Mrr domain-containing protein</fullName>
    </recommendedName>
</protein>
<organism evidence="3 4">
    <name type="scientific">Aspergillus ochraceoroseus IBT 24754</name>
    <dbReference type="NCBI Taxonomy" id="1392256"/>
    <lineage>
        <taxon>Eukaryota</taxon>
        <taxon>Fungi</taxon>
        <taxon>Dikarya</taxon>
        <taxon>Ascomycota</taxon>
        <taxon>Pezizomycotina</taxon>
        <taxon>Eurotiomycetes</taxon>
        <taxon>Eurotiomycetidae</taxon>
        <taxon>Eurotiales</taxon>
        <taxon>Aspergillaceae</taxon>
        <taxon>Aspergillus</taxon>
        <taxon>Aspergillus subgen. Nidulantes</taxon>
    </lineage>
</organism>
<dbReference type="OrthoDB" id="20734at2759"/>
<evidence type="ECO:0000313" key="4">
    <source>
        <dbReference type="Proteomes" id="UP000244073"/>
    </source>
</evidence>
<gene>
    <name evidence="3" type="ORF">P175DRAFT_0418855</name>
</gene>
<sequence>FTRRLFLLPPPPNSPSASHSDLQSFLQYATRTNLPTASTLYQGTHYEYTVQKHLRRAGFNLYRIGGRDDAGIDLTGTWHAAGPVTSPAVRAVVQCKALKTKIGPSVVREVEGVAAAAAAAAAAQGRVVGVVVSPREATKGVRGALGRSTVPLVWMMMERDGRLRQVLWNARVQEELGMAGLGVEVRYSIARGEKEEEVALTWEGGEVLGMDEVEEQMQRLGEQWMERWEEDGVVGLSKEEMLDVVERLVPGTRPLML</sequence>
<dbReference type="VEuPathDB" id="FungiDB:P175DRAFT_0418855"/>
<evidence type="ECO:0000313" key="3">
    <source>
        <dbReference type="EMBL" id="PTU19591.1"/>
    </source>
</evidence>
<dbReference type="GO" id="GO:0006302">
    <property type="term" value="P:double-strand break repair"/>
    <property type="evidence" value="ECO:0007669"/>
    <property type="project" value="UniProtKB-ARBA"/>
</dbReference>
<evidence type="ECO:0000256" key="1">
    <source>
        <dbReference type="ARBA" id="ARBA00004173"/>
    </source>
</evidence>
<dbReference type="RefSeq" id="XP_040750983.1">
    <property type="nucleotide sequence ID" value="XM_040893093.1"/>
</dbReference>
<reference evidence="3 4" key="1">
    <citation type="journal article" date="2018" name="Proc. Natl. Acad. Sci. U.S.A.">
        <title>Linking secondary metabolites to gene clusters through genome sequencing of six diverse Aspergillus species.</title>
        <authorList>
            <person name="Kaerboelling I."/>
            <person name="Vesth T.C."/>
            <person name="Frisvad J.C."/>
            <person name="Nybo J.L."/>
            <person name="Theobald S."/>
            <person name="Kuo A."/>
            <person name="Bowyer P."/>
            <person name="Matsuda Y."/>
            <person name="Mondo S."/>
            <person name="Lyhne E.K."/>
            <person name="Kogle M.E."/>
            <person name="Clum A."/>
            <person name="Lipzen A."/>
            <person name="Salamov A."/>
            <person name="Ngan C.Y."/>
            <person name="Daum C."/>
            <person name="Chiniquy J."/>
            <person name="Barry K."/>
            <person name="LaButti K."/>
            <person name="Haridas S."/>
            <person name="Simmons B.A."/>
            <person name="Magnuson J.K."/>
            <person name="Mortensen U.H."/>
            <person name="Larsen T.O."/>
            <person name="Grigoriev I.V."/>
            <person name="Baker S.E."/>
            <person name="Andersen M.R."/>
        </authorList>
    </citation>
    <scope>NUCLEOTIDE SEQUENCE [LARGE SCALE GENOMIC DNA]</scope>
    <source>
        <strain evidence="3 4">IBT 24754</strain>
    </source>
</reference>
<dbReference type="GO" id="GO:0005739">
    <property type="term" value="C:mitochondrion"/>
    <property type="evidence" value="ECO:0007669"/>
    <property type="project" value="UniProtKB-SubCell"/>
</dbReference>
<accession>A0A2T5LTI8</accession>
<dbReference type="InterPro" id="IPR011335">
    <property type="entry name" value="Restrct_endonuc-II-like"/>
</dbReference>